<dbReference type="Proteomes" id="UP000683925">
    <property type="component" value="Unassembled WGS sequence"/>
</dbReference>
<evidence type="ECO:0000313" key="2">
    <source>
        <dbReference type="Proteomes" id="UP000683925"/>
    </source>
</evidence>
<organism evidence="1 2">
    <name type="scientific">Paramecium octaurelia</name>
    <dbReference type="NCBI Taxonomy" id="43137"/>
    <lineage>
        <taxon>Eukaryota</taxon>
        <taxon>Sar</taxon>
        <taxon>Alveolata</taxon>
        <taxon>Ciliophora</taxon>
        <taxon>Intramacronucleata</taxon>
        <taxon>Oligohymenophorea</taxon>
        <taxon>Peniculida</taxon>
        <taxon>Parameciidae</taxon>
        <taxon>Paramecium</taxon>
    </lineage>
</organism>
<reference evidence="1" key="1">
    <citation type="submission" date="2021-01" db="EMBL/GenBank/DDBJ databases">
        <authorList>
            <consortium name="Genoscope - CEA"/>
            <person name="William W."/>
        </authorList>
    </citation>
    <scope>NUCLEOTIDE SEQUENCE</scope>
</reference>
<accession>A0A8S1T1Q5</accession>
<protein>
    <submittedName>
        <fullName evidence="1">Uncharacterized protein</fullName>
    </submittedName>
</protein>
<dbReference type="AlphaFoldDB" id="A0A8S1T1Q5"/>
<sequence>MVSYLASTLKFDQTIISRALKKLVSYDKFHFISCFIHLSFQSKWWTGVIINFSNYNFCF</sequence>
<proteinExistence type="predicted"/>
<comment type="caution">
    <text evidence="1">The sequence shown here is derived from an EMBL/GenBank/DDBJ whole genome shotgun (WGS) entry which is preliminary data.</text>
</comment>
<gene>
    <name evidence="1" type="ORF">POCTA_138.1.T0160435</name>
</gene>
<evidence type="ECO:0000313" key="1">
    <source>
        <dbReference type="EMBL" id="CAD8144964.1"/>
    </source>
</evidence>
<dbReference type="EMBL" id="CAJJDP010000016">
    <property type="protein sequence ID" value="CAD8144964.1"/>
    <property type="molecule type" value="Genomic_DNA"/>
</dbReference>
<name>A0A8S1T1Q5_PAROT</name>
<keyword evidence="2" id="KW-1185">Reference proteome</keyword>